<protein>
    <submittedName>
        <fullName evidence="1">Uncharacterized protein</fullName>
    </submittedName>
</protein>
<organism evidence="1">
    <name type="scientific">Arundo donax</name>
    <name type="common">Giant reed</name>
    <name type="synonym">Donax arundinaceus</name>
    <dbReference type="NCBI Taxonomy" id="35708"/>
    <lineage>
        <taxon>Eukaryota</taxon>
        <taxon>Viridiplantae</taxon>
        <taxon>Streptophyta</taxon>
        <taxon>Embryophyta</taxon>
        <taxon>Tracheophyta</taxon>
        <taxon>Spermatophyta</taxon>
        <taxon>Magnoliopsida</taxon>
        <taxon>Liliopsida</taxon>
        <taxon>Poales</taxon>
        <taxon>Poaceae</taxon>
        <taxon>PACMAD clade</taxon>
        <taxon>Arundinoideae</taxon>
        <taxon>Arundineae</taxon>
        <taxon>Arundo</taxon>
    </lineage>
</organism>
<evidence type="ECO:0000313" key="1">
    <source>
        <dbReference type="EMBL" id="JAD70952.1"/>
    </source>
</evidence>
<reference evidence="1" key="2">
    <citation type="journal article" date="2015" name="Data Brief">
        <title>Shoot transcriptome of the giant reed, Arundo donax.</title>
        <authorList>
            <person name="Barrero R.A."/>
            <person name="Guerrero F.D."/>
            <person name="Moolhuijzen P."/>
            <person name="Goolsby J.A."/>
            <person name="Tidwell J."/>
            <person name="Bellgard S.E."/>
            <person name="Bellgard M.I."/>
        </authorList>
    </citation>
    <scope>NUCLEOTIDE SEQUENCE</scope>
    <source>
        <tissue evidence="1">Shoot tissue taken approximately 20 cm above the soil surface</tissue>
    </source>
</reference>
<reference evidence="1" key="1">
    <citation type="submission" date="2014-09" db="EMBL/GenBank/DDBJ databases">
        <authorList>
            <person name="Magalhaes I.L.F."/>
            <person name="Oliveira U."/>
            <person name="Santos F.R."/>
            <person name="Vidigal T.H.D.A."/>
            <person name="Brescovit A.D."/>
            <person name="Santos A.J."/>
        </authorList>
    </citation>
    <scope>NUCLEOTIDE SEQUENCE</scope>
    <source>
        <tissue evidence="1">Shoot tissue taken approximately 20 cm above the soil surface</tissue>
    </source>
</reference>
<name>A0A0A9CHF9_ARUDO</name>
<dbReference type="EMBL" id="GBRH01226943">
    <property type="protein sequence ID" value="JAD70952.1"/>
    <property type="molecule type" value="Transcribed_RNA"/>
</dbReference>
<proteinExistence type="predicted"/>
<sequence length="9" mass="1035">MASERRGTK</sequence>
<accession>A0A0A9CHF9</accession>